<dbReference type="KEGG" id="clup:CLUP02_12800"/>
<dbReference type="Pfam" id="PF03171">
    <property type="entry name" value="2OG-FeII_Oxy"/>
    <property type="match status" value="1"/>
</dbReference>
<dbReference type="RefSeq" id="XP_049148906.1">
    <property type="nucleotide sequence ID" value="XM_049291760.1"/>
</dbReference>
<dbReference type="InterPro" id="IPR027443">
    <property type="entry name" value="IPNS-like_sf"/>
</dbReference>
<keyword evidence="2" id="KW-0479">Metal-binding</keyword>
<dbReference type="PROSITE" id="PS51471">
    <property type="entry name" value="FE2OG_OXY"/>
    <property type="match status" value="1"/>
</dbReference>
<keyword evidence="6" id="KW-1185">Reference proteome</keyword>
<dbReference type="Proteomes" id="UP000830671">
    <property type="component" value="Chromosome 6"/>
</dbReference>
<dbReference type="InterPro" id="IPR026992">
    <property type="entry name" value="DIOX_N"/>
</dbReference>
<sequence>MFVLEREGCYKNTIVQHPPSCKPQFARLRGAPKTNEPTMTVAAAPAGSEAALPVVDLRSFDSVEDLAADLMRVGKDPGFFYVVGHELRDDVAADMFALAKSFFSSPLEEKLVYANGSGDLGYTGMREETYVVLSPIYHAYGVSPFVKKQLSGAGPGDVKESFYLSDPGKTTQLLPTELESRRETMAAFFAGCDNLAKTLLEGLAVGLGMPRDFLSKAHTGECCRMRLINYPPVSEVSSSTTTSSPPDDAPTSNSEDIRAGAHSDYGSLTLLFRQPSDQGGLQVLRGGGGNKPSAWADVPCIPNAIVVNIGDALEFWTAGRLRSTVHRVAFPRSASENVARLSIPVFIQPDRHVVLAPIKEDRGDSGGGGAGAEFLEVLRRKGYESAEPVTSREHLERRIRATYGKA</sequence>
<keyword evidence="2" id="KW-0408">Iron</keyword>
<evidence type="ECO:0000256" key="2">
    <source>
        <dbReference type="RuleBase" id="RU003682"/>
    </source>
</evidence>
<feature type="region of interest" description="Disordered" evidence="3">
    <location>
        <begin position="234"/>
        <end position="258"/>
    </location>
</feature>
<dbReference type="EMBL" id="CP019478">
    <property type="protein sequence ID" value="UQC87296.1"/>
    <property type="molecule type" value="Genomic_DNA"/>
</dbReference>
<evidence type="ECO:0000313" key="5">
    <source>
        <dbReference type="EMBL" id="UQC87296.1"/>
    </source>
</evidence>
<protein>
    <submittedName>
        <fullName evidence="5">2OG-Fe(II)oxygenase superfamily protein</fullName>
    </submittedName>
</protein>
<accession>A0A9Q8T316</accession>
<gene>
    <name evidence="5" type="ORF">CLUP02_12800</name>
</gene>
<dbReference type="PANTHER" id="PTHR47990">
    <property type="entry name" value="2-OXOGLUTARATE (2OG) AND FE(II)-DEPENDENT OXYGENASE SUPERFAMILY PROTEIN-RELATED"/>
    <property type="match status" value="1"/>
</dbReference>
<feature type="domain" description="Fe2OG dioxygenase" evidence="4">
    <location>
        <begin position="219"/>
        <end position="349"/>
    </location>
</feature>
<dbReference type="InterPro" id="IPR005123">
    <property type="entry name" value="Oxoglu/Fe-dep_dioxygenase_dom"/>
</dbReference>
<dbReference type="GO" id="GO:0046872">
    <property type="term" value="F:metal ion binding"/>
    <property type="evidence" value="ECO:0007669"/>
    <property type="project" value="UniProtKB-KW"/>
</dbReference>
<organism evidence="5 6">
    <name type="scientific">Colletotrichum lupini</name>
    <dbReference type="NCBI Taxonomy" id="145971"/>
    <lineage>
        <taxon>Eukaryota</taxon>
        <taxon>Fungi</taxon>
        <taxon>Dikarya</taxon>
        <taxon>Ascomycota</taxon>
        <taxon>Pezizomycotina</taxon>
        <taxon>Sordariomycetes</taxon>
        <taxon>Hypocreomycetidae</taxon>
        <taxon>Glomerellales</taxon>
        <taxon>Glomerellaceae</taxon>
        <taxon>Colletotrichum</taxon>
        <taxon>Colletotrichum acutatum species complex</taxon>
    </lineage>
</organism>
<evidence type="ECO:0000256" key="3">
    <source>
        <dbReference type="SAM" id="MobiDB-lite"/>
    </source>
</evidence>
<evidence type="ECO:0000256" key="1">
    <source>
        <dbReference type="ARBA" id="ARBA00008056"/>
    </source>
</evidence>
<dbReference type="AlphaFoldDB" id="A0A9Q8T316"/>
<proteinExistence type="inferred from homology"/>
<dbReference type="InterPro" id="IPR050231">
    <property type="entry name" value="Iron_ascorbate_oxido_reductase"/>
</dbReference>
<dbReference type="InterPro" id="IPR044861">
    <property type="entry name" value="IPNS-like_FE2OG_OXY"/>
</dbReference>
<comment type="similarity">
    <text evidence="1 2">Belongs to the iron/ascorbate-dependent oxidoreductase family.</text>
</comment>
<dbReference type="Pfam" id="PF14226">
    <property type="entry name" value="DIOX_N"/>
    <property type="match status" value="1"/>
</dbReference>
<name>A0A9Q8T316_9PEZI</name>
<dbReference type="GO" id="GO:0044283">
    <property type="term" value="P:small molecule biosynthetic process"/>
    <property type="evidence" value="ECO:0007669"/>
    <property type="project" value="UniProtKB-ARBA"/>
</dbReference>
<dbReference type="SUPFAM" id="SSF51197">
    <property type="entry name" value="Clavaminate synthase-like"/>
    <property type="match status" value="1"/>
</dbReference>
<reference evidence="5" key="1">
    <citation type="journal article" date="2021" name="Mol. Plant Microbe Interact.">
        <title>Complete Genome Sequence of the Plant-Pathogenic Fungus Colletotrichum lupini.</title>
        <authorList>
            <person name="Baroncelli R."/>
            <person name="Pensec F."/>
            <person name="Da Lio D."/>
            <person name="Boufleur T."/>
            <person name="Vicente I."/>
            <person name="Sarrocco S."/>
            <person name="Picot A."/>
            <person name="Baraldi E."/>
            <person name="Sukno S."/>
            <person name="Thon M."/>
            <person name="Le Floch G."/>
        </authorList>
    </citation>
    <scope>NUCLEOTIDE SEQUENCE</scope>
    <source>
        <strain evidence="5">IMI 504893</strain>
    </source>
</reference>
<dbReference type="Gene3D" id="2.60.120.330">
    <property type="entry name" value="B-lactam Antibiotic, Isopenicillin N Synthase, Chain"/>
    <property type="match status" value="1"/>
</dbReference>
<evidence type="ECO:0000259" key="4">
    <source>
        <dbReference type="PROSITE" id="PS51471"/>
    </source>
</evidence>
<dbReference type="GeneID" id="73346770"/>
<keyword evidence="2" id="KW-0560">Oxidoreductase</keyword>
<dbReference type="GO" id="GO:0016491">
    <property type="term" value="F:oxidoreductase activity"/>
    <property type="evidence" value="ECO:0007669"/>
    <property type="project" value="UniProtKB-KW"/>
</dbReference>
<feature type="compositionally biased region" description="Low complexity" evidence="3">
    <location>
        <begin position="234"/>
        <end position="254"/>
    </location>
</feature>
<evidence type="ECO:0000313" key="6">
    <source>
        <dbReference type="Proteomes" id="UP000830671"/>
    </source>
</evidence>
<dbReference type="PRINTS" id="PR00682">
    <property type="entry name" value="IPNSYNTHASE"/>
</dbReference>